<dbReference type="EMBL" id="JAYFUL010000009">
    <property type="protein sequence ID" value="MEA5257708.1"/>
    <property type="molecule type" value="Genomic_DNA"/>
</dbReference>
<keyword evidence="8" id="KW-1185">Reference proteome</keyword>
<dbReference type="InterPro" id="IPR050330">
    <property type="entry name" value="Bact_OuterMem_StrucFunc"/>
</dbReference>
<feature type="chain" id="PRO_5047259454" evidence="5">
    <location>
        <begin position="28"/>
        <end position="692"/>
    </location>
</feature>
<gene>
    <name evidence="7" type="ORF">VB264_07925</name>
</gene>
<comment type="subcellular location">
    <subcellularLocation>
        <location evidence="1">Cell outer membrane</location>
    </subcellularLocation>
</comment>
<dbReference type="Gene3D" id="3.30.1330.60">
    <property type="entry name" value="OmpA-like domain"/>
    <property type="match status" value="1"/>
</dbReference>
<dbReference type="PROSITE" id="PS51123">
    <property type="entry name" value="OMPA_2"/>
    <property type="match status" value="1"/>
</dbReference>
<keyword evidence="5" id="KW-0732">Signal</keyword>
<evidence type="ECO:0000313" key="7">
    <source>
        <dbReference type="EMBL" id="MEA5257708.1"/>
    </source>
</evidence>
<accession>A0ABU5QKY8</accession>
<feature type="domain" description="OmpA-like" evidence="6">
    <location>
        <begin position="578"/>
        <end position="692"/>
    </location>
</feature>
<protein>
    <submittedName>
        <fullName evidence="7">OmpA family protein</fullName>
    </submittedName>
</protein>
<dbReference type="SUPFAM" id="SSF103088">
    <property type="entry name" value="OmpA-like"/>
    <property type="match status" value="1"/>
</dbReference>
<proteinExistence type="predicted"/>
<dbReference type="PANTHER" id="PTHR30329">
    <property type="entry name" value="STATOR ELEMENT OF FLAGELLAR MOTOR COMPLEX"/>
    <property type="match status" value="1"/>
</dbReference>
<evidence type="ECO:0000256" key="5">
    <source>
        <dbReference type="SAM" id="SignalP"/>
    </source>
</evidence>
<dbReference type="Pfam" id="PF00691">
    <property type="entry name" value="OmpA"/>
    <property type="match status" value="1"/>
</dbReference>
<feature type="signal peptide" evidence="5">
    <location>
        <begin position="1"/>
        <end position="27"/>
    </location>
</feature>
<dbReference type="InterPro" id="IPR036737">
    <property type="entry name" value="OmpA-like_sf"/>
</dbReference>
<dbReference type="CDD" id="cd07185">
    <property type="entry name" value="OmpA_C-like"/>
    <property type="match status" value="1"/>
</dbReference>
<evidence type="ECO:0000256" key="4">
    <source>
        <dbReference type="PROSITE-ProRule" id="PRU00473"/>
    </source>
</evidence>
<evidence type="ECO:0000313" key="8">
    <source>
        <dbReference type="Proteomes" id="UP001304671"/>
    </source>
</evidence>
<sequence length="692" mass="77972">MKNKATIRISPALLALTLCLIKESAFSKAPSTYPTLLNSTNLLTSTDINGINYKYSISKNYLPNLLSNKNRAYPLISTDFIEKKLIDTLKNNLTKTQLPQNQTNKSNIQLKNITINFTAINKATKESILADFIVSSERTGEVFKGSTDNKNPFFSFSLSQQDNLSVVVRADGYADAHSNISIKDFTTTTHHDFAIPLVFERYPLSIKVLDADTKESIKNAQVKIVDLDASEIKNASKKTNSEEYAANLKLSSKYEFIINAEDYIELKEKVVKAPQGNSVNFLLYKNSLPVNFEVVDAETEKPIKSFINIKLERLKRNIVFRNEAKASVRVTTQEIFTIETAAEHYIAKQSTFNMADFNPTKKYNYTIRLEKSLVHLTIKAKNKLNGEVVIADKVEVVNLSNKANHPKIERLKNGDALVSLAPGDTYQLEINTNGFEKYQQELSKIKQTDLECFLMPKQKIKGLVLSAIDSTSGKVLRATFKVTGNKTKKSFTVNTSDDISEYYLALVDKDLYQIETFAKDYELKVEQVKYASSKKAVFYTVLLKKVPSLNNSKNTPPPSMATAKAPIESSKIKDLANIAIGQAITLDNVYFEQSSFVLQSISYEELNKIAELLKSAPQVKIEISGHTDNIGDTRLNLALSENRARVVYNYLVSKGIEERRLYYKGYGSNRPLFPNDSEENKKRNRRVELTIL</sequence>
<keyword evidence="3" id="KW-0998">Cell outer membrane</keyword>
<evidence type="ECO:0000256" key="3">
    <source>
        <dbReference type="ARBA" id="ARBA00023237"/>
    </source>
</evidence>
<dbReference type="RefSeq" id="WP_323248266.1">
    <property type="nucleotide sequence ID" value="NZ_JAYFUL010000009.1"/>
</dbReference>
<dbReference type="InterPro" id="IPR006664">
    <property type="entry name" value="OMP_bac"/>
</dbReference>
<organism evidence="7 8">
    <name type="scientific">Arcicella aquatica</name>
    <dbReference type="NCBI Taxonomy" id="217141"/>
    <lineage>
        <taxon>Bacteria</taxon>
        <taxon>Pseudomonadati</taxon>
        <taxon>Bacteroidota</taxon>
        <taxon>Cytophagia</taxon>
        <taxon>Cytophagales</taxon>
        <taxon>Flectobacillaceae</taxon>
        <taxon>Arcicella</taxon>
    </lineage>
</organism>
<dbReference type="PANTHER" id="PTHR30329:SF21">
    <property type="entry name" value="LIPOPROTEIN YIAD-RELATED"/>
    <property type="match status" value="1"/>
</dbReference>
<evidence type="ECO:0000256" key="1">
    <source>
        <dbReference type="ARBA" id="ARBA00004442"/>
    </source>
</evidence>
<dbReference type="Proteomes" id="UP001304671">
    <property type="component" value="Unassembled WGS sequence"/>
</dbReference>
<comment type="caution">
    <text evidence="7">The sequence shown here is derived from an EMBL/GenBank/DDBJ whole genome shotgun (WGS) entry which is preliminary data.</text>
</comment>
<evidence type="ECO:0000256" key="2">
    <source>
        <dbReference type="ARBA" id="ARBA00023136"/>
    </source>
</evidence>
<name>A0ABU5QKY8_9BACT</name>
<dbReference type="PRINTS" id="PR01021">
    <property type="entry name" value="OMPADOMAIN"/>
</dbReference>
<evidence type="ECO:0000259" key="6">
    <source>
        <dbReference type="PROSITE" id="PS51123"/>
    </source>
</evidence>
<keyword evidence="2 4" id="KW-0472">Membrane</keyword>
<dbReference type="InterPro" id="IPR006665">
    <property type="entry name" value="OmpA-like"/>
</dbReference>
<reference evidence="7 8" key="1">
    <citation type="submission" date="2023-12" db="EMBL/GenBank/DDBJ databases">
        <title>Novel species of the genus Arcicella isolated from rivers.</title>
        <authorList>
            <person name="Lu H."/>
        </authorList>
    </citation>
    <scope>NUCLEOTIDE SEQUENCE [LARGE SCALE GENOMIC DNA]</scope>
    <source>
        <strain evidence="7 8">LMG 21963</strain>
    </source>
</reference>